<dbReference type="PROSITE" id="PS00063">
    <property type="entry name" value="ALDOKETO_REDUCTASE_3"/>
    <property type="match status" value="1"/>
</dbReference>
<accession>A0ABR2ZT53</accession>
<evidence type="ECO:0000313" key="2">
    <source>
        <dbReference type="EMBL" id="KAL0064267.1"/>
    </source>
</evidence>
<dbReference type="InterPro" id="IPR036812">
    <property type="entry name" value="NAD(P)_OxRdtase_dom_sf"/>
</dbReference>
<proteinExistence type="predicted"/>
<dbReference type="SUPFAM" id="SSF51430">
    <property type="entry name" value="NAD(P)-linked oxidoreductase"/>
    <property type="match status" value="1"/>
</dbReference>
<protein>
    <recommendedName>
        <fullName evidence="1">NADP-dependent oxidoreductase domain-containing protein</fullName>
    </recommendedName>
</protein>
<dbReference type="PRINTS" id="PR00069">
    <property type="entry name" value="ALDKETRDTASE"/>
</dbReference>
<dbReference type="InterPro" id="IPR020471">
    <property type="entry name" value="AKR"/>
</dbReference>
<evidence type="ECO:0000259" key="1">
    <source>
        <dbReference type="Pfam" id="PF00248"/>
    </source>
</evidence>
<dbReference type="CDD" id="cd19071">
    <property type="entry name" value="AKR_AKR1-5-like"/>
    <property type="match status" value="1"/>
</dbReference>
<dbReference type="PROSITE" id="PS00798">
    <property type="entry name" value="ALDOKETO_REDUCTASE_1"/>
    <property type="match status" value="1"/>
</dbReference>
<dbReference type="Pfam" id="PF00248">
    <property type="entry name" value="Aldo_ket_red"/>
    <property type="match status" value="1"/>
</dbReference>
<evidence type="ECO:0000313" key="3">
    <source>
        <dbReference type="Proteomes" id="UP001437256"/>
    </source>
</evidence>
<comment type="caution">
    <text evidence="2">The sequence shown here is derived from an EMBL/GenBank/DDBJ whole genome shotgun (WGS) entry which is preliminary data.</text>
</comment>
<keyword evidence="3" id="KW-1185">Reference proteome</keyword>
<dbReference type="InterPro" id="IPR023210">
    <property type="entry name" value="NADP_OxRdtase_dom"/>
</dbReference>
<dbReference type="InterPro" id="IPR018170">
    <property type="entry name" value="Aldo/ket_reductase_CS"/>
</dbReference>
<gene>
    <name evidence="2" type="ORF">AAF712_008852</name>
</gene>
<dbReference type="Proteomes" id="UP001437256">
    <property type="component" value="Unassembled WGS sequence"/>
</dbReference>
<dbReference type="PANTHER" id="PTHR11732">
    <property type="entry name" value="ALDO/KETO REDUCTASE"/>
    <property type="match status" value="1"/>
</dbReference>
<feature type="domain" description="NADP-dependent oxidoreductase" evidence="1">
    <location>
        <begin position="45"/>
        <end position="300"/>
    </location>
</feature>
<reference evidence="2 3" key="1">
    <citation type="submission" date="2024-05" db="EMBL/GenBank/DDBJ databases">
        <title>A draft genome resource for the thread blight pathogen Marasmius tenuissimus strain MS-2.</title>
        <authorList>
            <person name="Yulfo-Soto G.E."/>
            <person name="Baruah I.K."/>
            <person name="Amoako-Attah I."/>
            <person name="Bukari Y."/>
            <person name="Meinhardt L.W."/>
            <person name="Bailey B.A."/>
            <person name="Cohen S.P."/>
        </authorList>
    </citation>
    <scope>NUCLEOTIDE SEQUENCE [LARGE SCALE GENOMIC DNA]</scope>
    <source>
        <strain evidence="2 3">MS-2</strain>
    </source>
</reference>
<dbReference type="EMBL" id="JBBXMP010000065">
    <property type="protein sequence ID" value="KAL0064267.1"/>
    <property type="molecule type" value="Genomic_DNA"/>
</dbReference>
<dbReference type="Gene3D" id="3.20.20.100">
    <property type="entry name" value="NADP-dependent oxidoreductase domain"/>
    <property type="match status" value="1"/>
</dbReference>
<organism evidence="2 3">
    <name type="scientific">Marasmius tenuissimus</name>
    <dbReference type="NCBI Taxonomy" id="585030"/>
    <lineage>
        <taxon>Eukaryota</taxon>
        <taxon>Fungi</taxon>
        <taxon>Dikarya</taxon>
        <taxon>Basidiomycota</taxon>
        <taxon>Agaricomycotina</taxon>
        <taxon>Agaricomycetes</taxon>
        <taxon>Agaricomycetidae</taxon>
        <taxon>Agaricales</taxon>
        <taxon>Marasmiineae</taxon>
        <taxon>Marasmiaceae</taxon>
        <taxon>Marasmius</taxon>
    </lineage>
</organism>
<dbReference type="PIRSF" id="PIRSF000097">
    <property type="entry name" value="AKR"/>
    <property type="match status" value="1"/>
</dbReference>
<sequence length="326" mass="36604">MFSNNIRSLVRRTSVLGVRYHHGQGTGGLPTHFTLNSGDKIPSVALGVWQAGKGEVGNAVKIALNAGYRHIDGAWIYKNEEEVGKALKDSGVPRKDVWLTSKLWNSFHDPKDVEATLDDSLNKLGTDYLDLYLVHWPLAQKKNSKQYDKELTSDQYQTWQKLEEMVAKGKVRNIGVSNFTIAKLEALRWNPLKIDPAVNQIEMNYWFPQSDMLEWSKKTGILIQAYSPLGSTGRVSESLNVPIVKEIANELDITPAQVIVSWLVQRGVIALPKSVTPSRIEENFHITKLPDETFEKLEESATSHKPERGLNPSKGWGLDFDIFGPP</sequence>
<name>A0ABR2ZT53_9AGAR</name>
<dbReference type="PROSITE" id="PS00062">
    <property type="entry name" value="ALDOKETO_REDUCTASE_2"/>
    <property type="match status" value="1"/>
</dbReference>